<dbReference type="EMBL" id="KV442137">
    <property type="protein sequence ID" value="OAQ22889.1"/>
    <property type="molecule type" value="Genomic_DNA"/>
</dbReference>
<feature type="region of interest" description="Disordered" evidence="1">
    <location>
        <begin position="198"/>
        <end position="244"/>
    </location>
</feature>
<keyword evidence="2" id="KW-1133">Transmembrane helix</keyword>
<dbReference type="AlphaFoldDB" id="A0A197JEN2"/>
<organism evidence="3 4">
    <name type="scientific">Linnemannia elongata AG-77</name>
    <dbReference type="NCBI Taxonomy" id="1314771"/>
    <lineage>
        <taxon>Eukaryota</taxon>
        <taxon>Fungi</taxon>
        <taxon>Fungi incertae sedis</taxon>
        <taxon>Mucoromycota</taxon>
        <taxon>Mortierellomycotina</taxon>
        <taxon>Mortierellomycetes</taxon>
        <taxon>Mortierellales</taxon>
        <taxon>Mortierellaceae</taxon>
        <taxon>Linnemannia</taxon>
    </lineage>
</organism>
<keyword evidence="4" id="KW-1185">Reference proteome</keyword>
<evidence type="ECO:0000256" key="1">
    <source>
        <dbReference type="SAM" id="MobiDB-lite"/>
    </source>
</evidence>
<name>A0A197JEN2_9FUNG</name>
<keyword evidence="2" id="KW-0472">Membrane</keyword>
<evidence type="ECO:0000313" key="3">
    <source>
        <dbReference type="EMBL" id="OAQ22889.1"/>
    </source>
</evidence>
<reference evidence="3 4" key="1">
    <citation type="submission" date="2016-05" db="EMBL/GenBank/DDBJ databases">
        <title>Genome sequencing reveals origins of a unique bacterial endosymbiosis in the earliest lineages of terrestrial Fungi.</title>
        <authorList>
            <consortium name="DOE Joint Genome Institute"/>
            <person name="Uehling J."/>
            <person name="Gryganskyi A."/>
            <person name="Hameed K."/>
            <person name="Tschaplinski T."/>
            <person name="Misztal P."/>
            <person name="Wu S."/>
            <person name="Desiro A."/>
            <person name="Vande Pol N."/>
            <person name="Du Z.-Y."/>
            <person name="Zienkiewicz A."/>
            <person name="Zienkiewicz K."/>
            <person name="Morin E."/>
            <person name="Tisserant E."/>
            <person name="Splivallo R."/>
            <person name="Hainaut M."/>
            <person name="Henrissat B."/>
            <person name="Ohm R."/>
            <person name="Kuo A."/>
            <person name="Yan J."/>
            <person name="Lipzen A."/>
            <person name="Nolan M."/>
            <person name="Labutti K."/>
            <person name="Barry K."/>
            <person name="Goldstein A."/>
            <person name="Labbe J."/>
            <person name="Schadt C."/>
            <person name="Tuskan G."/>
            <person name="Grigoriev I."/>
            <person name="Martin F."/>
            <person name="Vilgalys R."/>
            <person name="Bonito G."/>
        </authorList>
    </citation>
    <scope>NUCLEOTIDE SEQUENCE [LARGE SCALE GENOMIC DNA]</scope>
    <source>
        <strain evidence="3 4">AG-77</strain>
    </source>
</reference>
<dbReference type="OrthoDB" id="2443098at2759"/>
<sequence>MYFYGHLIWIGFLLLVSVIVFIIRARRAAIAASAAASKPQSSVVVIEPAPIPMHAYQAPVPAQFNHYQPQPHLHPQGFAPDPMLQFQQQQQQQQFYPPLGQQTPYMQPQQPAFIQQQQTPFIQPQQTPFLQQQLQQQQQVQPLQTNLQAAPFSPSILSPPPLYAAATSLSDAPYPALQPAPPVALAIGSTVTSNAINKGGMTPSDAITVDPSKPWQPSPYPFGDGNTAGTAVKPRQPQAPQALS</sequence>
<evidence type="ECO:0000256" key="2">
    <source>
        <dbReference type="SAM" id="Phobius"/>
    </source>
</evidence>
<proteinExistence type="predicted"/>
<keyword evidence="2" id="KW-0812">Transmembrane</keyword>
<protein>
    <submittedName>
        <fullName evidence="3">Uncharacterized protein</fullName>
    </submittedName>
</protein>
<dbReference type="Proteomes" id="UP000078512">
    <property type="component" value="Unassembled WGS sequence"/>
</dbReference>
<evidence type="ECO:0000313" key="4">
    <source>
        <dbReference type="Proteomes" id="UP000078512"/>
    </source>
</evidence>
<feature type="transmembrane region" description="Helical" evidence="2">
    <location>
        <begin position="6"/>
        <end position="23"/>
    </location>
</feature>
<accession>A0A197JEN2</accession>
<gene>
    <name evidence="3" type="ORF">K457DRAFT_143123</name>
</gene>